<dbReference type="EMBL" id="JBJHZX010000011">
    <property type="protein sequence ID" value="MFL0195752.1"/>
    <property type="molecule type" value="Genomic_DNA"/>
</dbReference>
<proteinExistence type="predicted"/>
<dbReference type="GO" id="GO:0032259">
    <property type="term" value="P:methylation"/>
    <property type="evidence" value="ECO:0007669"/>
    <property type="project" value="UniProtKB-KW"/>
</dbReference>
<dbReference type="PANTHER" id="PTHR43861">
    <property type="entry name" value="TRANS-ACONITATE 2-METHYLTRANSFERASE-RELATED"/>
    <property type="match status" value="1"/>
</dbReference>
<keyword evidence="2" id="KW-0808">Transferase</keyword>
<evidence type="ECO:0000259" key="1">
    <source>
        <dbReference type="Pfam" id="PF08241"/>
    </source>
</evidence>
<sequence>MDSKHYFKKIANQWDTMRQNFFSESIRERAYDIAKVESGKVAADIGSGTGFITEGLIKNGLRVIAVDSSEEMLKQMKLKFKEYNDIEYRQGEAEILPIENDTVDYAMANMYLHHVEDPLTAIKEMVRILKPGGKIVITDLDKHDFEFLKTEHFDRWMGFNRENIKQWFVSAGLKNVVVDCTGGNCNTTSNCSCENVSISIFIAYGEK</sequence>
<dbReference type="Pfam" id="PF08241">
    <property type="entry name" value="Methyltransf_11"/>
    <property type="match status" value="1"/>
</dbReference>
<evidence type="ECO:0000313" key="3">
    <source>
        <dbReference type="Proteomes" id="UP001623660"/>
    </source>
</evidence>
<comment type="caution">
    <text evidence="2">The sequence shown here is derived from an EMBL/GenBank/DDBJ whole genome shotgun (WGS) entry which is preliminary data.</text>
</comment>
<evidence type="ECO:0000313" key="2">
    <source>
        <dbReference type="EMBL" id="MFL0195752.1"/>
    </source>
</evidence>
<dbReference type="InterPro" id="IPR013216">
    <property type="entry name" value="Methyltransf_11"/>
</dbReference>
<keyword evidence="2" id="KW-0489">Methyltransferase</keyword>
<dbReference type="InterPro" id="IPR029063">
    <property type="entry name" value="SAM-dependent_MTases_sf"/>
</dbReference>
<dbReference type="RefSeq" id="WP_406791864.1">
    <property type="nucleotide sequence ID" value="NZ_JBJHZX010000011.1"/>
</dbReference>
<feature type="domain" description="Methyltransferase type 11" evidence="1">
    <location>
        <begin position="44"/>
        <end position="137"/>
    </location>
</feature>
<keyword evidence="3" id="KW-1185">Reference proteome</keyword>
<dbReference type="Proteomes" id="UP001623660">
    <property type="component" value="Unassembled WGS sequence"/>
</dbReference>
<gene>
    <name evidence="2" type="ORF">ACJDU8_09285</name>
</gene>
<dbReference type="EC" id="2.1.1.-" evidence="2"/>
<accession>A0ABW8SJ88</accession>
<reference evidence="2 3" key="1">
    <citation type="submission" date="2024-11" db="EMBL/GenBank/DDBJ databases">
        <authorList>
            <person name="Heng Y.C."/>
            <person name="Lim A.C.H."/>
            <person name="Lee J.K.Y."/>
            <person name="Kittelmann S."/>
        </authorList>
    </citation>
    <scope>NUCLEOTIDE SEQUENCE [LARGE SCALE GENOMIC DNA]</scope>
    <source>
        <strain evidence="2 3">WILCCON 0269</strain>
    </source>
</reference>
<dbReference type="GO" id="GO:0008168">
    <property type="term" value="F:methyltransferase activity"/>
    <property type="evidence" value="ECO:0007669"/>
    <property type="project" value="UniProtKB-KW"/>
</dbReference>
<dbReference type="SUPFAM" id="SSF53335">
    <property type="entry name" value="S-adenosyl-L-methionine-dependent methyltransferases"/>
    <property type="match status" value="1"/>
</dbReference>
<organism evidence="2 3">
    <name type="scientific">Candidatus Clostridium eludens</name>
    <dbReference type="NCBI Taxonomy" id="3381663"/>
    <lineage>
        <taxon>Bacteria</taxon>
        <taxon>Bacillati</taxon>
        <taxon>Bacillota</taxon>
        <taxon>Clostridia</taxon>
        <taxon>Eubacteriales</taxon>
        <taxon>Clostridiaceae</taxon>
        <taxon>Clostridium</taxon>
    </lineage>
</organism>
<dbReference type="Gene3D" id="3.40.50.150">
    <property type="entry name" value="Vaccinia Virus protein VP39"/>
    <property type="match status" value="1"/>
</dbReference>
<protein>
    <submittedName>
        <fullName evidence="2">Class I SAM-dependent methyltransferase</fullName>
        <ecNumber evidence="2">2.1.1.-</ecNumber>
    </submittedName>
</protein>
<name>A0ABW8SJ88_9CLOT</name>
<dbReference type="CDD" id="cd02440">
    <property type="entry name" value="AdoMet_MTases"/>
    <property type="match status" value="1"/>
</dbReference>